<dbReference type="PANTHER" id="PTHR28654:SF1">
    <property type="entry name" value="AXIN INTERACTOR, DORSALIZATION-ASSOCIATED PROTEIN"/>
    <property type="match status" value="1"/>
</dbReference>
<evidence type="ECO:0000313" key="3">
    <source>
        <dbReference type="EMBL" id="GBF90085.1"/>
    </source>
</evidence>
<dbReference type="InterPro" id="IPR035892">
    <property type="entry name" value="C2_domain_sf"/>
</dbReference>
<organism evidence="3 4">
    <name type="scientific">Raphidocelis subcapitata</name>
    <dbReference type="NCBI Taxonomy" id="307507"/>
    <lineage>
        <taxon>Eukaryota</taxon>
        <taxon>Viridiplantae</taxon>
        <taxon>Chlorophyta</taxon>
        <taxon>core chlorophytes</taxon>
        <taxon>Chlorophyceae</taxon>
        <taxon>CS clade</taxon>
        <taxon>Sphaeropleales</taxon>
        <taxon>Selenastraceae</taxon>
        <taxon>Raphidocelis</taxon>
    </lineage>
</organism>
<dbReference type="PANTHER" id="PTHR28654">
    <property type="entry name" value="AXIN INTERACTOR, DORSALIZATION-ASSOCIATED PROTEIN"/>
    <property type="match status" value="1"/>
</dbReference>
<dbReference type="AlphaFoldDB" id="A0A2V0NZ45"/>
<feature type="domain" description="C2 Aida-type" evidence="2">
    <location>
        <begin position="107"/>
        <end position="296"/>
    </location>
</feature>
<dbReference type="InterPro" id="IPR025939">
    <property type="entry name" value="Aida_C"/>
</dbReference>
<protein>
    <recommendedName>
        <fullName evidence="2">C2 Aida-type domain-containing protein</fullName>
    </recommendedName>
</protein>
<evidence type="ECO:0000313" key="4">
    <source>
        <dbReference type="Proteomes" id="UP000247498"/>
    </source>
</evidence>
<name>A0A2V0NZ45_9CHLO</name>
<evidence type="ECO:0000259" key="2">
    <source>
        <dbReference type="PROSITE" id="PS51911"/>
    </source>
</evidence>
<proteinExistence type="predicted"/>
<keyword evidence="4" id="KW-1185">Reference proteome</keyword>
<dbReference type="GO" id="GO:0035091">
    <property type="term" value="F:phosphatidylinositol binding"/>
    <property type="evidence" value="ECO:0007669"/>
    <property type="project" value="TreeGrafter"/>
</dbReference>
<dbReference type="GO" id="GO:0016020">
    <property type="term" value="C:membrane"/>
    <property type="evidence" value="ECO:0007669"/>
    <property type="project" value="TreeGrafter"/>
</dbReference>
<comment type="caution">
    <text evidence="3">The sequence shown here is derived from an EMBL/GenBank/DDBJ whole genome shotgun (WGS) entry which is preliminary data.</text>
</comment>
<feature type="region of interest" description="Disordered" evidence="1">
    <location>
        <begin position="48"/>
        <end position="82"/>
    </location>
</feature>
<accession>A0A2V0NZ45</accession>
<dbReference type="EMBL" id="BDRX01000014">
    <property type="protein sequence ID" value="GBF90085.1"/>
    <property type="molecule type" value="Genomic_DNA"/>
</dbReference>
<reference evidence="3 4" key="1">
    <citation type="journal article" date="2018" name="Sci. Rep.">
        <title>Raphidocelis subcapitata (=Pseudokirchneriella subcapitata) provides an insight into genome evolution and environmental adaptations in the Sphaeropleales.</title>
        <authorList>
            <person name="Suzuki S."/>
            <person name="Yamaguchi H."/>
            <person name="Nakajima N."/>
            <person name="Kawachi M."/>
        </authorList>
    </citation>
    <scope>NUCLEOTIDE SEQUENCE [LARGE SCALE GENOMIC DNA]</scope>
    <source>
        <strain evidence="3 4">NIES-35</strain>
    </source>
</reference>
<gene>
    <name evidence="3" type="ORF">Rsub_02793</name>
</gene>
<dbReference type="Pfam" id="PF14186">
    <property type="entry name" value="Aida_C2"/>
    <property type="match status" value="1"/>
</dbReference>
<dbReference type="InParanoid" id="A0A2V0NZ45"/>
<dbReference type="Proteomes" id="UP000247498">
    <property type="component" value="Unassembled WGS sequence"/>
</dbReference>
<dbReference type="PROSITE" id="PS51911">
    <property type="entry name" value="C2_AIDA"/>
    <property type="match status" value="1"/>
</dbReference>
<dbReference type="OrthoDB" id="428576at2759"/>
<evidence type="ECO:0000256" key="1">
    <source>
        <dbReference type="SAM" id="MobiDB-lite"/>
    </source>
</evidence>
<sequence length="298" mass="30252">MQALKPFVARLLVSDVSLPAPLLALVAPPDGAGLRAVSPGLALARWPSRRRAKAARDDEEEDSTPEAAGAAASSVQGRPLPRGASPLPQACGVCGRAPGAEAGTLRAAPEGIAAGDATLDVYIDAWNLKGAAQLVDASVVVSVRDAKGRLLEAVQETPAPLAVEAAALRWAATVHLQTPLSQLGSDWAVFFELRHWKAAKRKRSTKAWAMLEADEVGGGGNGYGSTWGATGTAGAAARLAGGGGAAACRGGSGGGGGRRALEVYVKPAMFAAPAGGRAPKLLTSRPLFLVVAVHAARR</sequence>
<dbReference type="Gene3D" id="2.60.40.150">
    <property type="entry name" value="C2 domain"/>
    <property type="match status" value="1"/>
</dbReference>